<comment type="similarity">
    <text evidence="1">Belongs to the Rv1128c/1148c/1588c/1702c/1945/3466 family.</text>
</comment>
<gene>
    <name evidence="4" type="ordered locus">Mjls_2442</name>
</gene>
<dbReference type="AlphaFoldDB" id="A0A5Q5CFY4"/>
<dbReference type="GO" id="GO:0004519">
    <property type="term" value="F:endonuclease activity"/>
    <property type="evidence" value="ECO:0007669"/>
    <property type="project" value="InterPro"/>
</dbReference>
<sequence length="440" mass="48078">MPSSAPGFVPSAPRAAQLEACFEELSELAGKRNAIDGRIVEIVAEIDRDGLWGATGARSIPALVAWKLGLSSKNAKTIAAIAHRLDEFPRCTRALRMGRLSLDQVGAIADGAGEGSDEHYAELAANASVSQLRTAIKLEPPPQPEPEPEPDADSDADVEPKPLPDPADLQPSITTTSDEQYTYWHIKVPHVDAAKVDAALHSRLDGLIAQWKRDHGDHGDTDHKDARGFGRPPMPRLADAFMDIIDTGWDAEAARRPHGDRITVVMHLDINDRIAALHVGPLLSDADRRFLGCDATCEVWFERDGQPIGTGRTTRLISRRLRRALEYRDRTCVVPGCGATRGLHAHHIQHWEDGGPTDLDNLVLVCPYHHRLHHRGVITITGPASNLTVADAAGRRLHSGSLARPPTTPPPTVPPYRGPSGERADWWWYTPFQPPPPTTN</sequence>
<dbReference type="InterPro" id="IPR002711">
    <property type="entry name" value="HNH"/>
</dbReference>
<dbReference type="GO" id="GO:0003676">
    <property type="term" value="F:nucleic acid binding"/>
    <property type="evidence" value="ECO:0007669"/>
    <property type="project" value="InterPro"/>
</dbReference>
<feature type="compositionally biased region" description="Pro residues" evidence="2">
    <location>
        <begin position="406"/>
        <end position="417"/>
    </location>
</feature>
<protein>
    <recommendedName>
        <fullName evidence="3">HNH nuclease domain-containing protein</fullName>
    </recommendedName>
</protein>
<dbReference type="KEGG" id="mjl:Mjls_2442"/>
<proteinExistence type="inferred from homology"/>
<evidence type="ECO:0000256" key="2">
    <source>
        <dbReference type="SAM" id="MobiDB-lite"/>
    </source>
</evidence>
<organism evidence="4">
    <name type="scientific">Mycobacterium sp. (strain JLS)</name>
    <dbReference type="NCBI Taxonomy" id="164757"/>
    <lineage>
        <taxon>Bacteria</taxon>
        <taxon>Bacillati</taxon>
        <taxon>Actinomycetota</taxon>
        <taxon>Actinomycetes</taxon>
        <taxon>Mycobacteriales</taxon>
        <taxon>Mycobacteriaceae</taxon>
        <taxon>Mycobacterium</taxon>
    </lineage>
</organism>
<dbReference type="CDD" id="cd00085">
    <property type="entry name" value="HNHc"/>
    <property type="match status" value="1"/>
</dbReference>
<evidence type="ECO:0000259" key="3">
    <source>
        <dbReference type="SMART" id="SM00507"/>
    </source>
</evidence>
<dbReference type="EMBL" id="CP000580">
    <property type="protein sequence ID" value="ABN98226.1"/>
    <property type="molecule type" value="Genomic_DNA"/>
</dbReference>
<dbReference type="Gene3D" id="1.10.30.50">
    <property type="match status" value="1"/>
</dbReference>
<dbReference type="Pfam" id="PF01844">
    <property type="entry name" value="HNH"/>
    <property type="match status" value="1"/>
</dbReference>
<feature type="region of interest" description="Disordered" evidence="2">
    <location>
        <begin position="399"/>
        <end position="420"/>
    </location>
</feature>
<evidence type="ECO:0000256" key="1">
    <source>
        <dbReference type="ARBA" id="ARBA00023450"/>
    </source>
</evidence>
<dbReference type="InterPro" id="IPR003870">
    <property type="entry name" value="DUF222"/>
</dbReference>
<feature type="region of interest" description="Disordered" evidence="2">
    <location>
        <begin position="138"/>
        <end position="173"/>
    </location>
</feature>
<dbReference type="SMART" id="SM00507">
    <property type="entry name" value="HNHc"/>
    <property type="match status" value="1"/>
</dbReference>
<dbReference type="Pfam" id="PF02720">
    <property type="entry name" value="DUF222"/>
    <property type="match status" value="1"/>
</dbReference>
<accession>A0A5Q5CFY4</accession>
<evidence type="ECO:0000313" key="4">
    <source>
        <dbReference type="EMBL" id="ABN98226.1"/>
    </source>
</evidence>
<reference evidence="4" key="1">
    <citation type="submission" date="2007-02" db="EMBL/GenBank/DDBJ databases">
        <title>Complete sequence of Mycobacterium sp. JLS.</title>
        <authorList>
            <consortium name="US DOE Joint Genome Institute"/>
            <person name="Copeland A."/>
            <person name="Lucas S."/>
            <person name="Lapidus A."/>
            <person name="Barry K."/>
            <person name="Detter J.C."/>
            <person name="Glavina del Rio T."/>
            <person name="Hammon N."/>
            <person name="Israni S."/>
            <person name="Dalin E."/>
            <person name="Tice H."/>
            <person name="Pitluck S."/>
            <person name="Chain P."/>
            <person name="Malfatti S."/>
            <person name="Shin M."/>
            <person name="Vergez L."/>
            <person name="Schmutz J."/>
            <person name="Larimer F."/>
            <person name="Land M."/>
            <person name="Hauser L."/>
            <person name="Kyrpides N."/>
            <person name="Mikhailova N."/>
            <person name="Miller C.D."/>
            <person name="Anderson A.J."/>
            <person name="Sims R.C."/>
            <person name="Richardson P."/>
        </authorList>
    </citation>
    <scope>NUCLEOTIDE SEQUENCE [LARGE SCALE GENOMIC DNA]</scope>
    <source>
        <strain evidence="4">JLS</strain>
    </source>
</reference>
<dbReference type="GO" id="GO:0008270">
    <property type="term" value="F:zinc ion binding"/>
    <property type="evidence" value="ECO:0007669"/>
    <property type="project" value="InterPro"/>
</dbReference>
<name>A0A5Q5CFY4_MYCSJ</name>
<feature type="domain" description="HNH nuclease" evidence="3">
    <location>
        <begin position="320"/>
        <end position="371"/>
    </location>
</feature>
<dbReference type="InterPro" id="IPR003615">
    <property type="entry name" value="HNH_nuc"/>
</dbReference>
<feature type="compositionally biased region" description="Acidic residues" evidence="2">
    <location>
        <begin position="146"/>
        <end position="157"/>
    </location>
</feature>